<evidence type="ECO:0000313" key="1">
    <source>
        <dbReference type="EMBL" id="KRV46642.1"/>
    </source>
</evidence>
<dbReference type="RefSeq" id="WP_018382407.1">
    <property type="nucleotide sequence ID" value="NZ_LLZU01000039.1"/>
</dbReference>
<dbReference type="EMBL" id="LLZU01000039">
    <property type="protein sequence ID" value="KRV46642.1"/>
    <property type="molecule type" value="Genomic_DNA"/>
</dbReference>
<dbReference type="Proteomes" id="UP000050867">
    <property type="component" value="Unassembled WGS sequence"/>
</dbReference>
<comment type="caution">
    <text evidence="1">The sequence shown here is derived from an EMBL/GenBank/DDBJ whole genome shotgun (WGS) entry which is preliminary data.</text>
</comment>
<proteinExistence type="predicted"/>
<dbReference type="OrthoDB" id="4332270at2"/>
<sequence>MTDGAVQGPPTDYRLLLPEDWFRIDLEPGRRDRSVRALVDRQFRGLDDAPLVKQRVREEMLAHAEKAYRGGGIELYLGLQSAGPMPLPASLVVTLAAPDPGGAAVPVDAFAEYLKRQGPSEREVTVEDLPAGPSVRARLRTVPTEDAGDAVLGNTLPVTSLDYHVPVPRSTAFLLLSFSTPLDALADAMVDLFDAVAGSLRWKE</sequence>
<protein>
    <submittedName>
        <fullName evidence="1">Uncharacterized protein</fullName>
    </submittedName>
</protein>
<dbReference type="AlphaFoldDB" id="A0A0T6LLB9"/>
<dbReference type="eggNOG" id="ENOG50332JT">
    <property type="taxonomic scope" value="Bacteria"/>
</dbReference>
<dbReference type="STRING" id="76728.AQ490_12290"/>
<evidence type="ECO:0000313" key="2">
    <source>
        <dbReference type="Proteomes" id="UP000050867"/>
    </source>
</evidence>
<keyword evidence="2" id="KW-1185">Reference proteome</keyword>
<name>A0A0T6LLB9_WENVI</name>
<reference evidence="1 2" key="1">
    <citation type="submission" date="2015-10" db="EMBL/GenBank/DDBJ databases">
        <title>Draft genome sequence of pyrrolomycin-producing Streptomyces vitaminophilus.</title>
        <authorList>
            <person name="Graham D.E."/>
            <person name="Mahan K.M."/>
            <person name="Klingeman D.M."/>
            <person name="Hettich R.L."/>
            <person name="Parry R.J."/>
        </authorList>
    </citation>
    <scope>NUCLEOTIDE SEQUENCE [LARGE SCALE GENOMIC DNA]</scope>
    <source>
        <strain evidence="1 2">ATCC 31673</strain>
    </source>
</reference>
<accession>A0A0T6LLB9</accession>
<gene>
    <name evidence="1" type="ORF">AQ490_12290</name>
</gene>
<organism evidence="1 2">
    <name type="scientific">Wenjunlia vitaminophila</name>
    <name type="common">Streptomyces vitaminophilus</name>
    <dbReference type="NCBI Taxonomy" id="76728"/>
    <lineage>
        <taxon>Bacteria</taxon>
        <taxon>Bacillati</taxon>
        <taxon>Actinomycetota</taxon>
        <taxon>Actinomycetes</taxon>
        <taxon>Kitasatosporales</taxon>
        <taxon>Streptomycetaceae</taxon>
        <taxon>Wenjunlia</taxon>
    </lineage>
</organism>